<proteinExistence type="predicted"/>
<feature type="transmembrane region" description="Helical" evidence="1">
    <location>
        <begin position="2858"/>
        <end position="2878"/>
    </location>
</feature>
<reference evidence="2" key="1">
    <citation type="submission" date="2023-06" db="EMBL/GenBank/DDBJ databases">
        <authorList>
            <person name="Kurt Z."/>
        </authorList>
    </citation>
    <scope>NUCLEOTIDE SEQUENCE</scope>
</reference>
<evidence type="ECO:0008006" key="5">
    <source>
        <dbReference type="Google" id="ProtNLM"/>
    </source>
</evidence>
<comment type="caution">
    <text evidence="2">The sequence shown here is derived from an EMBL/GenBank/DDBJ whole genome shotgun (WGS) entry which is preliminary data.</text>
</comment>
<gene>
    <name evidence="3" type="ORF">HINF_LOCUS17127</name>
    <name evidence="2" type="ORF">HINF_LOCUS61456</name>
</gene>
<keyword evidence="4" id="KW-1185">Reference proteome</keyword>
<protein>
    <recommendedName>
        <fullName evidence="5">Transmembrane protein</fullName>
    </recommendedName>
</protein>
<name>A0AA86V2L1_9EUKA</name>
<evidence type="ECO:0000313" key="2">
    <source>
        <dbReference type="EMBL" id="CAI9973811.1"/>
    </source>
</evidence>
<dbReference type="Proteomes" id="UP001642409">
    <property type="component" value="Unassembled WGS sequence"/>
</dbReference>
<reference evidence="3 4" key="2">
    <citation type="submission" date="2024-07" db="EMBL/GenBank/DDBJ databases">
        <authorList>
            <person name="Akdeniz Z."/>
        </authorList>
    </citation>
    <scope>NUCLEOTIDE SEQUENCE [LARGE SCALE GENOMIC DNA]</scope>
</reference>
<evidence type="ECO:0000313" key="4">
    <source>
        <dbReference type="Proteomes" id="UP001642409"/>
    </source>
</evidence>
<dbReference type="EMBL" id="CAXDID020000042">
    <property type="protein sequence ID" value="CAL6001009.1"/>
    <property type="molecule type" value="Genomic_DNA"/>
</dbReference>
<keyword evidence="1" id="KW-1133">Transmembrane helix</keyword>
<sequence>MFKSRIWKPNINCELNQYLNLDSWSNPAQNINSNSKFLDTRIITISQLVRSDFERVSMYKAIDLGSNGSLINTHFHLNVSLDLIDTLPSLYVSPFGSLMGRFDNVSVSGFVNISLDLNKIKDIKLSKLIGYIGLACDSINHHPEYNDEFCLRNASSSLRYYINGVEIITQTELNGAQINIQNAFDQDINVTINTYDLNNDPNIHHFTYQLTDSVVNKIEYITAWFPFPLNFGGNDNNNALNDLYPYPLQISQEKYYETKGMTQRRFNANGIEVDFPFLGTTIVIYQENTKAVAMINEKFIICSGSQVFDLKSKNCITRDQCFEKLDQFTFQSTCVLQCPKNYYIFNQTCFQTCPQYLGAYKSSGYICSQAQSLYYATYDASVQICSQYIFKKGCYASCPSGTVISGQNCLEPAIISNCLDGEYLVLSGQTDVRFYNQCTKLAPVWMYRDIDKQNKALGTYKDTCSGVISLNNDCQELSSPYQKNNGLCQLACASGQYQQSSTQACNDCLSTIYDGGLILDPNGNKCTTSCIKYTLSGTRKICQDNFPENCLFWKVISVGQYLCQDSCLNNQFTDGQVCSSCDPSKNQVADKINGGCKCVLDYFIKKLSDGSIKCTECDTSLRLQDSKVNGECICLEGQVWVLNRCKSNCLPTQVYLPEATSCSYCTSSELVPNLNQDACVPKTSCSPGFLNLAGTFCIVSCFDESAFYNQQSQCVTCASIDALSQFSVNSCVCVLGASKATPTSQCSCNIGFSTQANSCECSKKITADASMCADTCPETEVSIDNNIRCQTCSNQVPNVGQTACVAKTACAPGFLNIAQIKCIANCALDKAGAGPNNQCLQCQIINPLSIFKTTSCECTPNAVGSGTACTCNIANGFQTPDCSCSQKLSSNGTICSEKCPSTEVFLPNTIQCSKCQINQIPNLNQDECVPKTSCSPGFLNLAGTFCIVSCFDESAFYNQQSQCVTCASIDALSQFSVNSCVCVLGASKATPTSQCSCNIGFSTQANSCECSKKITADASMCADTCPETEVSIDNNIRCQTCSNQVPNVGQTACVAKTACAPGFLNIAQIKCIANCALDKAGAGPNNQCLQCQIINPLSIFKTTSCECTPNAVGSGTACTCNIANGFQTPDCSCSQKLSSNGTICSEKCPSTEVFLPNTIQCSKCQINQIPNLNQDACENTLCKVEQFVYERRCYDQCPTGTTKTRLQTCIKDCKIFDQYPNQMFCETAGDQNCQNIRKLQANIYICALCTSFEFYDGFECVQNCDQQFVSNTNKIKCVSSCGSYPKGFTQEIYNLVSVNVCYDKCPPDLPDYDTQTFQGTQKCFISTCDIQRKYLEINQRCVSTCASGMYIINQTSTLKFQCISVDRSCYKYFWNDGMKECYNSCPLVYPFQKDNECLTTCNPYMNDPKSPTLKLCLPSCGGFNPPYILIDEHKRTQCTQNCGSMFVQQLSNQLYCVQFCQFYIWDGSSKLCTNYCNYYKIDTQLDLISKRCGQSCVDLNMTYNSVDENGFKQCVSKCPNSQPFLNGIICTNNCLFIVQQQITAISQYRCQVNQCEQYSITYSKNDSVQICVQSCVGNTPYIFGNQCVQNCMLTDNKLVAIDGQTCVKYCFGDAAINIIDTIMYCNSDCDFYIEQDTKHCQSIITSKYPYKEIYKYLEQNGIITTRYQYVEQCLNKEYVQENGNAICQSCLYYELEGTQHKCVVKCQPSQVQFGYQCFTGICKEIINIGLNIYTNIDNQCVQSCGKFFVSNKIQFKCTELCPSNSVYFIDLGQKVCSQSCADYVTLDPRYTINGIGQCVKNCPLGTFKEQLQAGNIFKQCVSVCSSQQYIIQNEEYICVDECPVYIIESQNIKRCIQNCLDTLDNKISITISENDIQCVSGCSSDFPFRSIDDLFCVKSCTSKYYSLVNGVRKCIDTCSTNTSTEQNFNIIDHLLCRNECDDSQMFLRITSNIGSCIAECPLHQNFYGDTRECLSECDPKFYRIDGQQKQCMTSCYSPYTYIIIKDDYTQCNQQCQPPTPFSRLDNICTNLCPPQTFLHELVCQLSCPKYMKYALQQDSGQFICSNNCPNKIYSKISDLQVFYCQNSCESPNVFRKDIKTGQIECLIECEPSDYIYSTGECNKNGCIRDPTNKFSLNMVCVPSCPDFVDIQNYNCLSSCEGSFSGYAEQILIGQTVRVCYLDCPTKYIDMRPSTAYKQVGVCSTQCPQTEQLYLQEFSATQFYCTPCQEANQYIQIDLIYCSNTCQSRFFTINDSFNYCAQSCDFPLGRTPISSLVQCSNCQYYVSEVDQACLAQCDYYNIYNGAQICRMKDNQRNSETCQSFTNNVTPFLCLEACKTFRDGPRCVTDCSITGKRFIPDTGFECQAKCPHFYEYQLIFGIEQPRCIATCDFMRSTSDMQECQLTCHSGVSIYIFGFAFCSNCSTMLQVEPNYKFSCVSTCSLYESAYACTYIECSPNIIKVNNKQLIGLVCFEQFSYNYTSDICTISNTQLNIAQIAVSSSQVYILLANGSVLTQNDTLQNIIQLNNVVQIQLVPVAPGFDSQKLLTTFTNGTKYTNSVLERTDFTTESVKRIIGFFNSSNNNNSVNFMLTNANIYFRGSCKSGLCTKNQFGNDFDTEFNGKTKFNGMWTKMNLNEFPFDAEDIEDISELDWTIQFKLKNGHKYIYGANQYGRLCDPKNAIALLNVSDYDQIAVGNTTSLFSQGEQLYFCGASFDDQPNLNDLHFSPTKLDIQFGGYFGWQFQDNTIKQIQTATNGFIIQTTAEIFGIGQCIAFDCYNFNGDQVFYSNEVQKLKWVNKNLIVVGNEKINVQYYKSVLNVIYFNDTKQVESDDTQSQNGTIGIVKVKNTQKIADIKLKVAIGITSSLYILAVISVFLLVNKIVKDKRGASLTSVRKADVSQIIKMKQLQESIFTNQEDYQYV</sequence>
<dbReference type="EMBL" id="CATOUU010001125">
    <property type="protein sequence ID" value="CAI9973811.1"/>
    <property type="molecule type" value="Genomic_DNA"/>
</dbReference>
<accession>A0AA86V2L1</accession>
<keyword evidence="1" id="KW-0812">Transmembrane</keyword>
<evidence type="ECO:0000256" key="1">
    <source>
        <dbReference type="SAM" id="Phobius"/>
    </source>
</evidence>
<keyword evidence="1" id="KW-0472">Membrane</keyword>
<organism evidence="2">
    <name type="scientific">Hexamita inflata</name>
    <dbReference type="NCBI Taxonomy" id="28002"/>
    <lineage>
        <taxon>Eukaryota</taxon>
        <taxon>Metamonada</taxon>
        <taxon>Diplomonadida</taxon>
        <taxon>Hexamitidae</taxon>
        <taxon>Hexamitinae</taxon>
        <taxon>Hexamita</taxon>
    </lineage>
</organism>
<evidence type="ECO:0000313" key="3">
    <source>
        <dbReference type="EMBL" id="CAL6001009.1"/>
    </source>
</evidence>